<dbReference type="GO" id="GO:0016787">
    <property type="term" value="F:hydrolase activity"/>
    <property type="evidence" value="ECO:0007669"/>
    <property type="project" value="UniProtKB-KW"/>
</dbReference>
<dbReference type="SUPFAM" id="SSF52540">
    <property type="entry name" value="P-loop containing nucleoside triphosphate hydrolases"/>
    <property type="match status" value="1"/>
</dbReference>
<dbReference type="Gene3D" id="3.40.50.300">
    <property type="entry name" value="P-loop containing nucleotide triphosphate hydrolases"/>
    <property type="match status" value="1"/>
</dbReference>
<dbReference type="AlphaFoldDB" id="A0A6M3LUN4"/>
<dbReference type="NCBIfam" id="TIGR01613">
    <property type="entry name" value="primase_Cterm"/>
    <property type="match status" value="1"/>
</dbReference>
<dbReference type="Pfam" id="PF08706">
    <property type="entry name" value="D5_N"/>
    <property type="match status" value="1"/>
</dbReference>
<accession>A0A6M3LUN4</accession>
<keyword evidence="2" id="KW-0378">Hydrolase</keyword>
<dbReference type="InterPro" id="IPR014015">
    <property type="entry name" value="Helicase_SF3_DNA-vir"/>
</dbReference>
<reference evidence="6" key="1">
    <citation type="submission" date="2020-03" db="EMBL/GenBank/DDBJ databases">
        <title>The deep terrestrial virosphere.</title>
        <authorList>
            <person name="Holmfeldt K."/>
            <person name="Nilsson E."/>
            <person name="Simone D."/>
            <person name="Lopez-Fernandez M."/>
            <person name="Wu X."/>
            <person name="de Brujin I."/>
            <person name="Lundin D."/>
            <person name="Andersson A."/>
            <person name="Bertilsson S."/>
            <person name="Dopson M."/>
        </authorList>
    </citation>
    <scope>NUCLEOTIDE SEQUENCE</scope>
    <source>
        <strain evidence="6">MM171A01336</strain>
        <strain evidence="7">MM171B00768</strain>
    </source>
</reference>
<dbReference type="PANTHER" id="PTHR35372:SF2">
    <property type="entry name" value="SF3 HELICASE DOMAIN-CONTAINING PROTEIN"/>
    <property type="match status" value="1"/>
</dbReference>
<evidence type="ECO:0000259" key="5">
    <source>
        <dbReference type="PROSITE" id="PS51206"/>
    </source>
</evidence>
<dbReference type="InterPro" id="IPR006500">
    <property type="entry name" value="Helicase_put_C_phage/plasmid"/>
</dbReference>
<dbReference type="InterPro" id="IPR045455">
    <property type="entry name" value="NrS-1_pol-like_helicase"/>
</dbReference>
<organism evidence="6">
    <name type="scientific">viral metagenome</name>
    <dbReference type="NCBI Taxonomy" id="1070528"/>
    <lineage>
        <taxon>unclassified sequences</taxon>
        <taxon>metagenomes</taxon>
        <taxon>organismal metagenomes</taxon>
    </lineage>
</organism>
<protein>
    <submittedName>
        <fullName evidence="6">Putative DNA primase</fullName>
    </submittedName>
</protein>
<evidence type="ECO:0000313" key="6">
    <source>
        <dbReference type="EMBL" id="QJA99060.1"/>
    </source>
</evidence>
<evidence type="ECO:0000256" key="4">
    <source>
        <dbReference type="SAM" id="MobiDB-lite"/>
    </source>
</evidence>
<evidence type="ECO:0000256" key="1">
    <source>
        <dbReference type="ARBA" id="ARBA00022741"/>
    </source>
</evidence>
<evidence type="ECO:0000313" key="7">
    <source>
        <dbReference type="EMBL" id="QJB03373.1"/>
    </source>
</evidence>
<dbReference type="EMBL" id="MT143626">
    <property type="protein sequence ID" value="QJA99060.1"/>
    <property type="molecule type" value="Genomic_DNA"/>
</dbReference>
<evidence type="ECO:0000256" key="2">
    <source>
        <dbReference type="ARBA" id="ARBA00022801"/>
    </source>
</evidence>
<feature type="domain" description="SF3 helicase" evidence="5">
    <location>
        <begin position="512"/>
        <end position="667"/>
    </location>
</feature>
<dbReference type="GO" id="GO:0005524">
    <property type="term" value="F:ATP binding"/>
    <property type="evidence" value="ECO:0007669"/>
    <property type="project" value="UniProtKB-KW"/>
</dbReference>
<dbReference type="EMBL" id="MT143842">
    <property type="protein sequence ID" value="QJB03373.1"/>
    <property type="molecule type" value="Genomic_DNA"/>
</dbReference>
<keyword evidence="1" id="KW-0547">Nucleotide-binding</keyword>
<dbReference type="InterPro" id="IPR014818">
    <property type="entry name" value="Phage/plasmid_primase_P4_C"/>
</dbReference>
<name>A0A6M3LUN4_9ZZZZ</name>
<sequence>MSFNEGDARKFYKWLSHKPSEYTELRIIPWPSGSAPVIQRWVQSEDTFIKLCQEWSGKRQCYVGINPRSHEGGETKDVARVIGIPFDVDSGHPTKEAATDEELAQAKQRMIELNSWIQTQDYKPPLIAMSGNGYHIIQKVDIPIDEDLPSRLEAYFHEAVPNEDLDSIFDLPRIIKVPGTLSVKGTHTEERPHRLSFILTEGDPDVDTTLKQHIDELKTYVPIAKIYVPTPTATPEEKTERRTSSLKPCFKRFAEEGGRLTSIGSEDNLLRLALVAEAHAKGYSRAQILELFTRADDFDPKITRDKVDHQLGEIAVEGLKAWSCRAIHKHGGCLGETCSRYKKQVAKYLPTPPPDPGQPAPPDAFFDGNGNFIPPYLVDYIIQTTGEDHLLTPTTDKGGDITWRYHPRLGIFRPDGIAYIEKEAQHILGNKAKTHMIAEVVKLTQIKTYIDRDQFEEDPDVLMLKNGVYHLDTEELTEHSPQYHAKAKLPITYDPDAECPVILKFLSEVIPADVITFQEWVGYHLIKDYRWAKILILVGDGENGKSKLLLLLIAFLGSNNIAGVELLELITNRFKKAELYGKLANIAPDIGSDELKYTGRLKSLTGDDYIEAAKKHQQPFRFRNSAKLSFSTNKLPRSPDRSRAWFRRPLIVKCPNVFVGDDCDPAILDKITTPQELSGMFNWALEGRRRLLEQGNFTRSETAEQIQELYEELEDDVTAFFRHCVDTTNPDGIIIKDDLHKFYYQFCKMKGFAPILKQTFSKNIISSVASLSEGYRKIDGKRRHCWTGVLMKPDKARAGCATCAGFISCMSSRRKYNIYKGEDVEPALLAQPAREDEKNPEKGLLPTSSVNEDENSSTVHERSPLARRTSLIIQELISTIKDQGHVIPEWPALFLERYQISHGEVVSIVEELKVAGKLVKRDDGDWEAPG</sequence>
<feature type="region of interest" description="Disordered" evidence="4">
    <location>
        <begin position="829"/>
        <end position="863"/>
    </location>
</feature>
<keyword evidence="3" id="KW-0067">ATP-binding</keyword>
<dbReference type="PROSITE" id="PS51206">
    <property type="entry name" value="SF3_HELICASE_1"/>
    <property type="match status" value="1"/>
</dbReference>
<dbReference type="InterPro" id="IPR027417">
    <property type="entry name" value="P-loop_NTPase"/>
</dbReference>
<dbReference type="Pfam" id="PF19263">
    <property type="entry name" value="DUF5906"/>
    <property type="match status" value="1"/>
</dbReference>
<dbReference type="InterPro" id="IPR051620">
    <property type="entry name" value="ORF904-like_C"/>
</dbReference>
<dbReference type="PANTHER" id="PTHR35372">
    <property type="entry name" value="ATP BINDING PROTEIN-RELATED"/>
    <property type="match status" value="1"/>
</dbReference>
<gene>
    <name evidence="6" type="ORF">MM171A01336_0008</name>
    <name evidence="7" type="ORF">MM171B00768_0006</name>
</gene>
<dbReference type="SMART" id="SM00885">
    <property type="entry name" value="D5_N"/>
    <property type="match status" value="1"/>
</dbReference>
<proteinExistence type="predicted"/>
<evidence type="ECO:0000256" key="3">
    <source>
        <dbReference type="ARBA" id="ARBA00022840"/>
    </source>
</evidence>